<gene>
    <name evidence="6" type="ORF">XYLVIOL_LOCUS6541</name>
</gene>
<evidence type="ECO:0000256" key="1">
    <source>
        <dbReference type="ARBA" id="ARBA00004300"/>
    </source>
</evidence>
<sequence>MARRRYVPQPLGQRFGKTDLDRIGYFHDPPAAPFDKYVGTPVKFREGIEKGRQMLSGPAADFFEEKFVRLFSGEALNEPWRIEAKERLQRERKKLGGLMLPSSPAKKHSTPGDWHGCFEKISYFSPALKARRRRRLLPELPNVKIKPNPRGGPGYADIALNPYPSYSHEPYDPPKKKKARTVGRFLSASVPLDFFPPNPYEAKDLGPTYVRPKDIKYRVIGPGRLYVPFPKKPGGNHSGCFDKFPSYSSDPYDKDIKEKKVAGVFVSGGPPRRTKYTNSIIEQVTRISCNATNYLSYREQVYPLNK</sequence>
<dbReference type="Proteomes" id="UP001642520">
    <property type="component" value="Unassembled WGS sequence"/>
</dbReference>
<proteinExistence type="inferred from homology"/>
<evidence type="ECO:0000256" key="5">
    <source>
        <dbReference type="ARBA" id="ARBA00035693"/>
    </source>
</evidence>
<keyword evidence="7" id="KW-1185">Reference proteome</keyword>
<comment type="similarity">
    <text evidence="4">Belongs to the CFAP96 family.</text>
</comment>
<dbReference type="Pfam" id="PF15239">
    <property type="entry name" value="CFAP96-like"/>
    <property type="match status" value="1"/>
</dbReference>
<name>A0ABP1NT78_XYLVO</name>
<dbReference type="PANTHER" id="PTHR31144:SF1">
    <property type="entry name" value="UPF0602 PROTEIN C4ORF47"/>
    <property type="match status" value="1"/>
</dbReference>
<evidence type="ECO:0000256" key="2">
    <source>
        <dbReference type="ARBA" id="ARBA00022490"/>
    </source>
</evidence>
<evidence type="ECO:0000313" key="7">
    <source>
        <dbReference type="Proteomes" id="UP001642520"/>
    </source>
</evidence>
<comment type="subcellular location">
    <subcellularLocation>
        <location evidence="1">Cytoplasm</location>
        <location evidence="1">Cytoskeleton</location>
        <location evidence="1">Microtubule organizing center</location>
        <location evidence="1">Centrosome</location>
    </subcellularLocation>
</comment>
<dbReference type="InterPro" id="IPR029358">
    <property type="entry name" value="CFAP96"/>
</dbReference>
<reference evidence="6 7" key="1">
    <citation type="submission" date="2024-08" db="EMBL/GenBank/DDBJ databases">
        <authorList>
            <person name="Will J Nash"/>
            <person name="Angela Man"/>
            <person name="Seanna McTaggart"/>
            <person name="Kendall Baker"/>
            <person name="Tom Barker"/>
            <person name="Leah Catchpole"/>
            <person name="Alex Durrant"/>
            <person name="Karim Gharbi"/>
            <person name="Naomi Irish"/>
            <person name="Gemy Kaithakottil"/>
            <person name="Debby Ku"/>
            <person name="Aaliyah Providence"/>
            <person name="Felix Shaw"/>
            <person name="David Swarbreck"/>
            <person name="Chris Watkins"/>
            <person name="Ann M. McCartney"/>
            <person name="Giulio Formenti"/>
            <person name="Alice Mouton"/>
            <person name="Noel Vella"/>
            <person name="Bjorn M von Reumont"/>
            <person name="Adriana Vella"/>
            <person name="Wilfried Haerty"/>
        </authorList>
    </citation>
    <scope>NUCLEOTIDE SEQUENCE [LARGE SCALE GENOMIC DNA]</scope>
</reference>
<keyword evidence="3" id="KW-0206">Cytoskeleton</keyword>
<protein>
    <recommendedName>
        <fullName evidence="5">Cilia-and flagella-associated protein 96</fullName>
    </recommendedName>
</protein>
<dbReference type="PANTHER" id="PTHR31144">
    <property type="entry name" value="UPF0602 PROTEIN C4ORF47"/>
    <property type="match status" value="1"/>
</dbReference>
<evidence type="ECO:0000313" key="6">
    <source>
        <dbReference type="EMBL" id="CAL7944240.1"/>
    </source>
</evidence>
<accession>A0ABP1NT78</accession>
<comment type="caution">
    <text evidence="6">The sequence shown here is derived from an EMBL/GenBank/DDBJ whole genome shotgun (WGS) entry which is preliminary data.</text>
</comment>
<evidence type="ECO:0000256" key="3">
    <source>
        <dbReference type="ARBA" id="ARBA00023212"/>
    </source>
</evidence>
<evidence type="ECO:0000256" key="4">
    <source>
        <dbReference type="ARBA" id="ARBA00035656"/>
    </source>
</evidence>
<dbReference type="EMBL" id="CAXAJV020001293">
    <property type="protein sequence ID" value="CAL7944240.1"/>
    <property type="molecule type" value="Genomic_DNA"/>
</dbReference>
<organism evidence="6 7">
    <name type="scientific">Xylocopa violacea</name>
    <name type="common">Violet carpenter bee</name>
    <name type="synonym">Apis violacea</name>
    <dbReference type="NCBI Taxonomy" id="135666"/>
    <lineage>
        <taxon>Eukaryota</taxon>
        <taxon>Metazoa</taxon>
        <taxon>Ecdysozoa</taxon>
        <taxon>Arthropoda</taxon>
        <taxon>Hexapoda</taxon>
        <taxon>Insecta</taxon>
        <taxon>Pterygota</taxon>
        <taxon>Neoptera</taxon>
        <taxon>Endopterygota</taxon>
        <taxon>Hymenoptera</taxon>
        <taxon>Apocrita</taxon>
        <taxon>Aculeata</taxon>
        <taxon>Apoidea</taxon>
        <taxon>Anthophila</taxon>
        <taxon>Apidae</taxon>
        <taxon>Xylocopa</taxon>
        <taxon>Xylocopa</taxon>
    </lineage>
</organism>
<keyword evidence="2" id="KW-0963">Cytoplasm</keyword>